<keyword evidence="3" id="KW-0547">Nucleotide-binding</keyword>
<keyword evidence="4" id="KW-1185">Reference proteome</keyword>
<evidence type="ECO:0000313" key="3">
    <source>
        <dbReference type="EMBL" id="RKH61958.1"/>
    </source>
</evidence>
<feature type="compositionally biased region" description="Polar residues" evidence="1">
    <location>
        <begin position="8"/>
        <end position="17"/>
    </location>
</feature>
<proteinExistence type="predicted"/>
<dbReference type="Gene3D" id="3.40.50.300">
    <property type="entry name" value="P-loop containing nucleotide triphosphate hydrolases"/>
    <property type="match status" value="1"/>
</dbReference>
<feature type="compositionally biased region" description="Low complexity" evidence="1">
    <location>
        <begin position="18"/>
        <end position="31"/>
    </location>
</feature>
<dbReference type="SUPFAM" id="SSF52540">
    <property type="entry name" value="P-loop containing nucleoside triphosphate hydrolases"/>
    <property type="match status" value="1"/>
</dbReference>
<dbReference type="EMBL" id="RAWK01000141">
    <property type="protein sequence ID" value="RKH61958.1"/>
    <property type="molecule type" value="Genomic_DNA"/>
</dbReference>
<feature type="region of interest" description="Disordered" evidence="1">
    <location>
        <begin position="1"/>
        <end position="41"/>
    </location>
</feature>
<dbReference type="GO" id="GO:0005524">
    <property type="term" value="F:ATP binding"/>
    <property type="evidence" value="ECO:0007669"/>
    <property type="project" value="UniProtKB-KW"/>
</dbReference>
<feature type="domain" description="AAA+ ATPase" evidence="2">
    <location>
        <begin position="75"/>
        <end position="229"/>
    </location>
</feature>
<name>A0A3A8Q1M0_9BACT</name>
<comment type="caution">
    <text evidence="3">The sequence shown here is derived from an EMBL/GenBank/DDBJ whole genome shotgun (WGS) entry which is preliminary data.</text>
</comment>
<dbReference type="GO" id="GO:0016887">
    <property type="term" value="F:ATP hydrolysis activity"/>
    <property type="evidence" value="ECO:0007669"/>
    <property type="project" value="InterPro"/>
</dbReference>
<dbReference type="SMART" id="SM00382">
    <property type="entry name" value="AAA"/>
    <property type="match status" value="1"/>
</dbReference>
<evidence type="ECO:0000256" key="1">
    <source>
        <dbReference type="SAM" id="MobiDB-lite"/>
    </source>
</evidence>
<dbReference type="InterPro" id="IPR049945">
    <property type="entry name" value="AAA_22"/>
</dbReference>
<gene>
    <name evidence="3" type="ORF">D7W81_22985</name>
</gene>
<dbReference type="InterPro" id="IPR027417">
    <property type="entry name" value="P-loop_NTPase"/>
</dbReference>
<evidence type="ECO:0000259" key="2">
    <source>
        <dbReference type="SMART" id="SM00382"/>
    </source>
</evidence>
<organism evidence="3 4">
    <name type="scientific">Corallococcus aberystwythensis</name>
    <dbReference type="NCBI Taxonomy" id="2316722"/>
    <lineage>
        <taxon>Bacteria</taxon>
        <taxon>Pseudomonadati</taxon>
        <taxon>Myxococcota</taxon>
        <taxon>Myxococcia</taxon>
        <taxon>Myxococcales</taxon>
        <taxon>Cystobacterineae</taxon>
        <taxon>Myxococcaceae</taxon>
        <taxon>Corallococcus</taxon>
    </lineage>
</organism>
<protein>
    <submittedName>
        <fullName evidence="3">ATP-binding protein</fullName>
    </submittedName>
</protein>
<keyword evidence="3" id="KW-0067">ATP-binding</keyword>
<sequence>MNRRWSLHLSTSQQTSRQSPLQSTAQASSAPSPSPSPQVVRRKTLNNPYNWKTHSPSIIVPRVNATNELVVRLARGEGCVLLGATGAGKSVLVRSIHKELNSHPDKKSYLITAPPTSRTTRSFITKIQKLLELEESDCDLVDTLSEHINKNKETYSSTIIIDGFERFLGSGKDEDLYFATGILDTLESAAREFTPKLSILVSGGLNFFLLRSTLGSPFLSRAAFVELPPLSENEINALSLPLVQSRPIEAGSTDALLLLSGGNSSLAVYGLQNLWEKESISVKDVELEYLRFRDRHADFFQAFTRPLNTGHTSSGAIRVWRSLLKYAPTIERTKLTDELAFESNNQTPDLNETLRLLKAAGLIRVSGSLYSNPLSVTPVSSIITLTAIEQSIAPDIRTQALRDTLKIIQHIHSISSDFYRGSETAKNRQLVPEAVFSAVIVVALRQMGWTAEREALGGAGRTDIKATHQRFAGDCVIEVKIWPRNDYKQIHDQAVGYQTSTTRASLVLMIGDTLDDQWADTYKSKCLEDRVSQNGELSSLGISHFVVESRDALPVDHLLLQMAKRK</sequence>
<dbReference type="Proteomes" id="UP000267003">
    <property type="component" value="Unassembled WGS sequence"/>
</dbReference>
<dbReference type="AlphaFoldDB" id="A0A3A8Q1M0"/>
<accession>A0A3A8Q1M0</accession>
<reference evidence="4" key="1">
    <citation type="submission" date="2018-09" db="EMBL/GenBank/DDBJ databases">
        <authorList>
            <person name="Livingstone P.G."/>
            <person name="Whitworth D.E."/>
        </authorList>
    </citation>
    <scope>NUCLEOTIDE SEQUENCE [LARGE SCALE GENOMIC DNA]</scope>
    <source>
        <strain evidence="4">AB050A</strain>
    </source>
</reference>
<dbReference type="InterPro" id="IPR003593">
    <property type="entry name" value="AAA+_ATPase"/>
</dbReference>
<evidence type="ECO:0000313" key="4">
    <source>
        <dbReference type="Proteomes" id="UP000267003"/>
    </source>
</evidence>
<dbReference type="Pfam" id="PF13401">
    <property type="entry name" value="AAA_22"/>
    <property type="match status" value="1"/>
</dbReference>